<evidence type="ECO:0000256" key="1">
    <source>
        <dbReference type="SAM" id="MobiDB-lite"/>
    </source>
</evidence>
<name>A0A168D1Y1_9EURO</name>
<feature type="compositionally biased region" description="Basic and acidic residues" evidence="1">
    <location>
        <begin position="34"/>
        <end position="45"/>
    </location>
</feature>
<feature type="region of interest" description="Disordered" evidence="1">
    <location>
        <begin position="80"/>
        <end position="275"/>
    </location>
</feature>
<keyword evidence="3" id="KW-1185">Reference proteome</keyword>
<organism evidence="2 3">
    <name type="scientific">Ascosphaera apis ARSEF 7405</name>
    <dbReference type="NCBI Taxonomy" id="392613"/>
    <lineage>
        <taxon>Eukaryota</taxon>
        <taxon>Fungi</taxon>
        <taxon>Dikarya</taxon>
        <taxon>Ascomycota</taxon>
        <taxon>Pezizomycotina</taxon>
        <taxon>Eurotiomycetes</taxon>
        <taxon>Eurotiomycetidae</taxon>
        <taxon>Onygenales</taxon>
        <taxon>Ascosphaeraceae</taxon>
        <taxon>Ascosphaera</taxon>
    </lineage>
</organism>
<reference evidence="2 3" key="1">
    <citation type="journal article" date="2016" name="Genome Biol. Evol.">
        <title>Divergent and convergent evolution of fungal pathogenicity.</title>
        <authorList>
            <person name="Shang Y."/>
            <person name="Xiao G."/>
            <person name="Zheng P."/>
            <person name="Cen K."/>
            <person name="Zhan S."/>
            <person name="Wang C."/>
        </authorList>
    </citation>
    <scope>NUCLEOTIDE SEQUENCE [LARGE SCALE GENOMIC DNA]</scope>
    <source>
        <strain evidence="2 3">ARSEF 7405</strain>
    </source>
</reference>
<feature type="region of interest" description="Disordered" evidence="1">
    <location>
        <begin position="1"/>
        <end position="45"/>
    </location>
</feature>
<dbReference type="EMBL" id="AZGZ01000002">
    <property type="protein sequence ID" value="KZZ97277.1"/>
    <property type="molecule type" value="Genomic_DNA"/>
</dbReference>
<dbReference type="VEuPathDB" id="FungiDB:AAP_00920"/>
<proteinExistence type="predicted"/>
<dbReference type="AlphaFoldDB" id="A0A168D1Y1"/>
<accession>A0A168D1Y1</accession>
<evidence type="ECO:0000313" key="3">
    <source>
        <dbReference type="Proteomes" id="UP000242877"/>
    </source>
</evidence>
<gene>
    <name evidence="2" type="ORF">AAP_00920</name>
</gene>
<dbReference type="Proteomes" id="UP000242877">
    <property type="component" value="Unassembled WGS sequence"/>
</dbReference>
<sequence length="398" mass="46275">MSEYLRAGPRDLSEGRYQSGDLGGSDNESEDDLEPRLENLREKRDAMRRQLKLIKDSKEQYRVHRRLELIDDDIRTIEKELQDARQSTAPSNHHPRGQMRSSPIEDPPKINGLEGDAARAQHLENLRAATAQRNIPSSRDEDDIRRRAIERMKQKEKERRADPGFTRNWREPYSEPCVDTEQLQVHESMEQDDIVETREEKTRRKQGNKSAENKPGPRSGQLDPHNGDVKLPPTSSRLPVHGAKRPRQRGENSDERNNALQPFEDSDSSNSNSGVIRGRVYVPSHRTKHGPFIEEDEPIHEHPRTRQPAVDRPLFYKLKRTDVEAESLRAFNIDFCIHSDDLEHFVTQKPLSQGLQRQIYKHSMELRKKKAKGATRGNSDGPYQKKKKEPLYIFRWRD</sequence>
<feature type="compositionally biased region" description="Basic and acidic residues" evidence="1">
    <location>
        <begin position="138"/>
        <end position="173"/>
    </location>
</feature>
<comment type="caution">
    <text evidence="2">The sequence shown here is derived from an EMBL/GenBank/DDBJ whole genome shotgun (WGS) entry which is preliminary data.</text>
</comment>
<feature type="region of interest" description="Disordered" evidence="1">
    <location>
        <begin position="288"/>
        <end position="307"/>
    </location>
</feature>
<evidence type="ECO:0000313" key="2">
    <source>
        <dbReference type="EMBL" id="KZZ97277.1"/>
    </source>
</evidence>
<feature type="compositionally biased region" description="Basic and acidic residues" evidence="1">
    <location>
        <begin position="116"/>
        <end position="125"/>
    </location>
</feature>
<feature type="region of interest" description="Disordered" evidence="1">
    <location>
        <begin position="367"/>
        <end position="390"/>
    </location>
</feature>
<feature type="compositionally biased region" description="Basic and acidic residues" evidence="1">
    <location>
        <begin position="248"/>
        <end position="257"/>
    </location>
</feature>
<protein>
    <submittedName>
        <fullName evidence="2">Uncharacterized protein</fullName>
    </submittedName>
</protein>
<dbReference type="OrthoDB" id="10652545at2759"/>